<feature type="binding site" evidence="17">
    <location>
        <position position="298"/>
    </location>
    <ligand>
        <name>Mn(2+)</name>
        <dbReference type="ChEBI" id="CHEBI:29035"/>
        <label>2</label>
    </ligand>
</feature>
<dbReference type="EC" id="6.3.5.5" evidence="17"/>
<dbReference type="Pfam" id="PF02787">
    <property type="entry name" value="CPSase_L_D3"/>
    <property type="match status" value="1"/>
</dbReference>
<evidence type="ECO:0000256" key="10">
    <source>
        <dbReference type="ARBA" id="ARBA00022840"/>
    </source>
</evidence>
<keyword evidence="13" id="KW-0464">Manganese</keyword>
<evidence type="ECO:0000259" key="19">
    <source>
        <dbReference type="PROSITE" id="PS51855"/>
    </source>
</evidence>
<feature type="binding site" evidence="17">
    <location>
        <position position="752"/>
    </location>
    <ligand>
        <name>ATP</name>
        <dbReference type="ChEBI" id="CHEBI:30616"/>
        <label>2</label>
    </ligand>
</feature>
<dbReference type="FunFam" id="3.30.470.20:FF:000026">
    <property type="entry name" value="Carbamoyl-phosphate synthase large chain"/>
    <property type="match status" value="1"/>
</dbReference>
<feature type="binding site" evidence="17">
    <location>
        <position position="298"/>
    </location>
    <ligand>
        <name>Mn(2+)</name>
        <dbReference type="ChEBI" id="CHEBI:29035"/>
        <label>1</label>
    </ligand>
</feature>
<evidence type="ECO:0000256" key="15">
    <source>
        <dbReference type="ARBA" id="ARBA00048816"/>
    </source>
</evidence>
<comment type="domain">
    <text evidence="17">The large subunit is composed of 2 ATP-grasp domains that are involved in binding the 2 ATP molecules needed for carbamoyl phosphate synthesis. The N-terminal ATP-grasp domain (referred to as the carboxyphosphate synthetic component) catalyzes the ATP-dependent phosphorylation of hydrogencarbonate to carboxyphosphate and the subsequent nucleophilic attack by ammonia to form a carbamate intermediate. The C-terminal ATP-grasp domain (referred to as the carbamoyl phosphate synthetic component) then catalyzes the phosphorylation of carbamate with the second ATP to form the end product carbamoyl phosphate. The reactive and unstable enzyme intermediates are sequentially channeled from one active site to the next through the interior of the protein over a distance of at least 96 A.</text>
</comment>
<feature type="binding site" evidence="17">
    <location>
        <position position="284"/>
    </location>
    <ligand>
        <name>ATP</name>
        <dbReference type="ChEBI" id="CHEBI:30616"/>
        <label>1</label>
    </ligand>
</feature>
<dbReference type="NCBIfam" id="NF009455">
    <property type="entry name" value="PRK12815.1"/>
    <property type="match status" value="1"/>
</dbReference>
<evidence type="ECO:0000256" key="8">
    <source>
        <dbReference type="ARBA" id="ARBA00022737"/>
    </source>
</evidence>
<comment type="catalytic activity">
    <reaction evidence="14 17">
        <text>hydrogencarbonate + NH4(+) + 2 ATP = carbamoyl phosphate + 2 ADP + phosphate + 2 H(+)</text>
        <dbReference type="Rhea" id="RHEA:18029"/>
        <dbReference type="ChEBI" id="CHEBI:15378"/>
        <dbReference type="ChEBI" id="CHEBI:17544"/>
        <dbReference type="ChEBI" id="CHEBI:28938"/>
        <dbReference type="ChEBI" id="CHEBI:30616"/>
        <dbReference type="ChEBI" id="CHEBI:43474"/>
        <dbReference type="ChEBI" id="CHEBI:58228"/>
        <dbReference type="ChEBI" id="CHEBI:456216"/>
        <dbReference type="EC" id="6.3.4.16"/>
    </reaction>
</comment>
<dbReference type="OrthoDB" id="9804197at2"/>
<comment type="function">
    <text evidence="17">Large subunit of the glutamine-dependent carbamoyl phosphate synthetase (CPSase). CPSase catalyzes the formation of carbamoyl phosphate from the ammonia moiety of glutamine, carbonate, and phosphate donated by ATP, constituting the first step of 2 biosynthetic pathways, one leading to arginine and/or urea and the other to pyrimidine nucleotides. The large subunit (synthetase) binds the substrates ammonia (free or transferred from glutamine from the small subunit), hydrogencarbonate and ATP and carries out an ATP-coupled ligase reaction, activating hydrogencarbonate by forming carboxy phosphate which reacts with ammonia to form carbamoyl phosphate.</text>
</comment>
<keyword evidence="8 17" id="KW-0677">Repeat</keyword>
<dbReference type="PROSITE" id="PS50975">
    <property type="entry name" value="ATP_GRASP"/>
    <property type="match status" value="2"/>
</dbReference>
<dbReference type="SUPFAM" id="SSF56059">
    <property type="entry name" value="Glutathione synthetase ATP-binding domain-like"/>
    <property type="match status" value="2"/>
</dbReference>
<dbReference type="InterPro" id="IPR006275">
    <property type="entry name" value="CPSase_lsu"/>
</dbReference>
<dbReference type="FunFam" id="3.40.50.20:FF:000001">
    <property type="entry name" value="Carbamoyl-phosphate synthase large chain"/>
    <property type="match status" value="2"/>
</dbReference>
<dbReference type="InterPro" id="IPR036897">
    <property type="entry name" value="CarbamoylP_synth_lsu_oligo_sf"/>
</dbReference>
<feature type="binding site" evidence="17">
    <location>
        <position position="300"/>
    </location>
    <ligand>
        <name>Mg(2+)</name>
        <dbReference type="ChEBI" id="CHEBI:18420"/>
        <label>2</label>
    </ligand>
</feature>
<dbReference type="SMART" id="SM00851">
    <property type="entry name" value="MGS"/>
    <property type="match status" value="1"/>
</dbReference>
<dbReference type="RefSeq" id="WP_149458278.1">
    <property type="nucleotide sequence ID" value="NZ_CP073809.1"/>
</dbReference>
<feature type="binding site" evidence="17">
    <location>
        <position position="832"/>
    </location>
    <ligand>
        <name>Mg(2+)</name>
        <dbReference type="ChEBI" id="CHEBI:18420"/>
        <label>4</label>
    </ligand>
</feature>
<feature type="binding site" evidence="17">
    <location>
        <position position="284"/>
    </location>
    <ligand>
        <name>Mg(2+)</name>
        <dbReference type="ChEBI" id="CHEBI:18420"/>
        <label>1</label>
    </ligand>
</feature>
<evidence type="ECO:0000256" key="7">
    <source>
        <dbReference type="ARBA" id="ARBA00022723"/>
    </source>
</evidence>
<feature type="binding site" evidence="17">
    <location>
        <position position="777"/>
    </location>
    <ligand>
        <name>ATP</name>
        <dbReference type="ChEBI" id="CHEBI:30616"/>
        <label>2</label>
    </ligand>
</feature>
<dbReference type="HAMAP" id="MF_01210_A">
    <property type="entry name" value="CPSase_L_chain_A"/>
    <property type="match status" value="1"/>
</dbReference>
<keyword evidence="4 17" id="KW-0055">Arginine biosynthesis</keyword>
<dbReference type="CDD" id="cd01424">
    <property type="entry name" value="MGS_CPS_II"/>
    <property type="match status" value="1"/>
</dbReference>
<evidence type="ECO:0000313" key="21">
    <source>
        <dbReference type="EMBL" id="UTH14593.1"/>
    </source>
</evidence>
<evidence type="ECO:0000313" key="23">
    <source>
        <dbReference type="Proteomes" id="UP001057381"/>
    </source>
</evidence>
<reference evidence="21" key="2">
    <citation type="submission" date="2021-04" db="EMBL/GenBank/DDBJ databases">
        <title>Complete Genome Sequences of Macrococcus spp. from dog and cattle.</title>
        <authorList>
            <person name="Schwendener S."/>
            <person name="Perreten V."/>
        </authorList>
    </citation>
    <scope>NUCLEOTIDE SEQUENCE</scope>
    <source>
        <strain evidence="21">Epi0143-OL</strain>
    </source>
</reference>
<evidence type="ECO:0000256" key="17">
    <source>
        <dbReference type="HAMAP-Rule" id="MF_01210"/>
    </source>
</evidence>
<dbReference type="InterPro" id="IPR016185">
    <property type="entry name" value="PreATP-grasp_dom_sf"/>
</dbReference>
<evidence type="ECO:0000256" key="4">
    <source>
        <dbReference type="ARBA" id="ARBA00022571"/>
    </source>
</evidence>
<evidence type="ECO:0000256" key="14">
    <source>
        <dbReference type="ARBA" id="ARBA00047359"/>
    </source>
</evidence>
<keyword evidence="12 17" id="KW-0665">Pyrimidine biosynthesis</keyword>
<dbReference type="InterPro" id="IPR036914">
    <property type="entry name" value="MGS-like_dom_sf"/>
</dbReference>
<evidence type="ECO:0000259" key="18">
    <source>
        <dbReference type="PROSITE" id="PS50975"/>
    </source>
</evidence>
<dbReference type="Pfam" id="PF02786">
    <property type="entry name" value="CPSase_L_D2"/>
    <property type="match status" value="2"/>
</dbReference>
<dbReference type="PRINTS" id="PR00098">
    <property type="entry name" value="CPSASE"/>
</dbReference>
<keyword evidence="7" id="KW-0479">Metal-binding</keyword>
<evidence type="ECO:0000256" key="11">
    <source>
        <dbReference type="ARBA" id="ARBA00022842"/>
    </source>
</evidence>
<dbReference type="PANTHER" id="PTHR11405:SF53">
    <property type="entry name" value="CARBAMOYL-PHOSPHATE SYNTHASE [AMMONIA], MITOCHONDRIAL"/>
    <property type="match status" value="1"/>
</dbReference>
<dbReference type="InterPro" id="IPR005479">
    <property type="entry name" value="CPAse_ATP-bd"/>
</dbReference>
<feature type="region of interest" description="Carboxyphosphate synthetic domain" evidence="17">
    <location>
        <begin position="1"/>
        <end position="401"/>
    </location>
</feature>
<feature type="binding site" evidence="17">
    <location>
        <position position="779"/>
    </location>
    <ligand>
        <name>ATP</name>
        <dbReference type="ChEBI" id="CHEBI:30616"/>
        <label>2</label>
    </ligand>
</feature>
<keyword evidence="11" id="KW-0460">Magnesium</keyword>
<dbReference type="GO" id="GO:0006526">
    <property type="term" value="P:L-arginine biosynthetic process"/>
    <property type="evidence" value="ECO:0007669"/>
    <property type="project" value="UniProtKB-UniRule"/>
</dbReference>
<dbReference type="GO" id="GO:0006541">
    <property type="term" value="P:glutamine metabolic process"/>
    <property type="evidence" value="ECO:0007669"/>
    <property type="project" value="TreeGrafter"/>
</dbReference>
<feature type="binding site" evidence="17">
    <location>
        <position position="834"/>
    </location>
    <ligand>
        <name>Mn(2+)</name>
        <dbReference type="ChEBI" id="CHEBI:29035"/>
        <label>4</label>
    </ligand>
</feature>
<comment type="pathway">
    <text evidence="2 17">Amino-acid biosynthesis; L-arginine biosynthesis; carbamoyl phosphate from bicarbonate: step 1/1.</text>
</comment>
<dbReference type="GO" id="GO:0005524">
    <property type="term" value="F:ATP binding"/>
    <property type="evidence" value="ECO:0007669"/>
    <property type="project" value="UniProtKB-UniRule"/>
</dbReference>
<comment type="similarity">
    <text evidence="3 17">Belongs to the CarB family.</text>
</comment>
<dbReference type="PROSITE" id="PS00867">
    <property type="entry name" value="CPSASE_2"/>
    <property type="match status" value="2"/>
</dbReference>
<dbReference type="HAMAP" id="MF_01210_B">
    <property type="entry name" value="CPSase_L_chain_B"/>
    <property type="match status" value="1"/>
</dbReference>
<dbReference type="GO" id="GO:0046872">
    <property type="term" value="F:metal ion binding"/>
    <property type="evidence" value="ECO:0007669"/>
    <property type="project" value="UniProtKB-KW"/>
</dbReference>
<feature type="binding site" evidence="17">
    <location>
        <position position="175"/>
    </location>
    <ligand>
        <name>ATP</name>
        <dbReference type="ChEBI" id="CHEBI:30616"/>
        <label>1</label>
    </ligand>
</feature>
<keyword evidence="10 17" id="KW-0067">ATP-binding</keyword>
<dbReference type="GO" id="GO:0004087">
    <property type="term" value="F:carbamoyl-phosphate synthase (ammonia) activity"/>
    <property type="evidence" value="ECO:0007669"/>
    <property type="project" value="UniProtKB-EC"/>
</dbReference>
<feature type="binding site" evidence="17">
    <location>
        <position position="300"/>
    </location>
    <ligand>
        <name>Mn(2+)</name>
        <dbReference type="ChEBI" id="CHEBI:29035"/>
        <label>2</label>
    </ligand>
</feature>
<feature type="binding site" evidence="17">
    <location>
        <position position="215"/>
    </location>
    <ligand>
        <name>ATP</name>
        <dbReference type="ChEBI" id="CHEBI:30616"/>
        <label>1</label>
    </ligand>
</feature>
<comment type="function">
    <text evidence="16">Small subunit of the glutamine-dependent carbamoyl phosphate synthetase (CPSase). CPSase catalyzes the formation of carbamoyl phosphate from the ammonia moiety of glutamine, carbonate, and phosphate donated by ATP, constituting the first step of the biosynthetic pathway leading to pyrimidine nucleotides. The large subunit (synthetase) binds the substrates ammonia (free or transferred from glutamine from the small subunit), hydrogencarbonate and ATP and carries out an ATP-coupled ligase reaction, activating hydrogencarbonate by forming carboxy phosphate which reacts with ammonia to form carbamoyl phosphate.</text>
</comment>
<comment type="catalytic activity">
    <reaction evidence="15 17">
        <text>hydrogencarbonate + L-glutamine + 2 ATP + H2O = carbamoyl phosphate + L-glutamate + 2 ADP + phosphate + 2 H(+)</text>
        <dbReference type="Rhea" id="RHEA:18633"/>
        <dbReference type="ChEBI" id="CHEBI:15377"/>
        <dbReference type="ChEBI" id="CHEBI:15378"/>
        <dbReference type="ChEBI" id="CHEBI:17544"/>
        <dbReference type="ChEBI" id="CHEBI:29985"/>
        <dbReference type="ChEBI" id="CHEBI:30616"/>
        <dbReference type="ChEBI" id="CHEBI:43474"/>
        <dbReference type="ChEBI" id="CHEBI:58228"/>
        <dbReference type="ChEBI" id="CHEBI:58359"/>
        <dbReference type="ChEBI" id="CHEBI:456216"/>
        <dbReference type="EC" id="6.3.5.5"/>
    </reaction>
</comment>
<feature type="binding site" evidence="17">
    <location>
        <position position="820"/>
    </location>
    <ligand>
        <name>Mn(2+)</name>
        <dbReference type="ChEBI" id="CHEBI:29035"/>
        <label>3</label>
    </ligand>
</feature>
<dbReference type="AlphaFoldDB" id="A0A9Q9F1Y5"/>
<feature type="binding site" evidence="17">
    <location>
        <position position="243"/>
    </location>
    <ligand>
        <name>ATP</name>
        <dbReference type="ChEBI" id="CHEBI:30616"/>
        <label>1</label>
    </ligand>
</feature>
<feature type="binding site" evidence="17">
    <location>
        <position position="746"/>
    </location>
    <ligand>
        <name>ATP</name>
        <dbReference type="ChEBI" id="CHEBI:30616"/>
        <label>2</label>
    </ligand>
</feature>
<feature type="binding site" evidence="17">
    <location>
        <position position="820"/>
    </location>
    <ligand>
        <name>ATP</name>
        <dbReference type="ChEBI" id="CHEBI:30616"/>
        <label>2</label>
    </ligand>
</feature>
<dbReference type="FunFam" id="3.40.50.1380:FF:000011">
    <property type="entry name" value="Carbamoyl-phosphate synthase large chain"/>
    <property type="match status" value="1"/>
</dbReference>
<dbReference type="PROSITE" id="PS51855">
    <property type="entry name" value="MGS"/>
    <property type="match status" value="1"/>
</dbReference>
<keyword evidence="6 17" id="KW-0028">Amino-acid biosynthesis</keyword>
<comment type="subunit">
    <text evidence="17">Composed of two chains; the small (or glutamine) chain promotes the hydrolysis of glutamine to ammonia, which is used by the large (or ammonia) chain to synthesize carbamoyl phosphate. Tetramer of heterodimers (alpha,beta)4.</text>
</comment>
<feature type="binding site" evidence="17">
    <location>
        <position position="176"/>
    </location>
    <ligand>
        <name>ATP</name>
        <dbReference type="ChEBI" id="CHEBI:30616"/>
        <label>1</label>
    </ligand>
</feature>
<keyword evidence="5 17" id="KW-0436">Ligase</keyword>
<dbReference type="NCBIfam" id="TIGR01369">
    <property type="entry name" value="CPSaseII_lrg"/>
    <property type="match status" value="1"/>
</dbReference>
<evidence type="ECO:0000256" key="1">
    <source>
        <dbReference type="ARBA" id="ARBA00001936"/>
    </source>
</evidence>
<feature type="binding site" evidence="17">
    <location>
        <position position="832"/>
    </location>
    <ligand>
        <name>ATP</name>
        <dbReference type="ChEBI" id="CHEBI:30616"/>
        <label>2</label>
    </ligand>
</feature>
<dbReference type="EC" id="6.3.4.16" evidence="17"/>
<protein>
    <recommendedName>
        <fullName evidence="17">Carbamoyl phosphate synthase large chain</fullName>
        <ecNumber evidence="17">6.3.4.16</ecNumber>
        <ecNumber evidence="17">6.3.5.5</ecNumber>
    </recommendedName>
    <alternativeName>
        <fullName evidence="17">Carbamoyl phosphate synthetase ammonia chain</fullName>
    </alternativeName>
</protein>
<dbReference type="Proteomes" id="UP000295735">
    <property type="component" value="Unassembled WGS sequence"/>
</dbReference>
<feature type="binding site" evidence="17">
    <location>
        <position position="129"/>
    </location>
    <ligand>
        <name>ATP</name>
        <dbReference type="ChEBI" id="CHEBI:30616"/>
        <label>1</label>
    </ligand>
</feature>
<dbReference type="Gene3D" id="3.30.470.20">
    <property type="entry name" value="ATP-grasp fold, B domain"/>
    <property type="match status" value="2"/>
</dbReference>
<organism evidence="21 23">
    <name type="scientific">Macrococcus equipercicus</name>
    <dbReference type="NCBI Taxonomy" id="69967"/>
    <lineage>
        <taxon>Bacteria</taxon>
        <taxon>Bacillati</taxon>
        <taxon>Bacillota</taxon>
        <taxon>Bacilli</taxon>
        <taxon>Bacillales</taxon>
        <taxon>Staphylococcaceae</taxon>
        <taxon>Macrococcus</taxon>
    </lineage>
</organism>
<dbReference type="FunFam" id="1.10.1030.10:FF:000002">
    <property type="entry name" value="Carbamoyl-phosphate synthase large chain"/>
    <property type="match status" value="1"/>
</dbReference>
<proteinExistence type="inferred from homology"/>
<dbReference type="GO" id="GO:0004088">
    <property type="term" value="F:carbamoyl-phosphate synthase (glutamine-hydrolyzing) activity"/>
    <property type="evidence" value="ECO:0007669"/>
    <property type="project" value="UniProtKB-UniRule"/>
</dbReference>
<feature type="binding site" evidence="17">
    <location>
        <position position="241"/>
    </location>
    <ligand>
        <name>ATP</name>
        <dbReference type="ChEBI" id="CHEBI:30616"/>
        <label>1</label>
    </ligand>
</feature>
<dbReference type="InterPro" id="IPR011761">
    <property type="entry name" value="ATP-grasp"/>
</dbReference>
<dbReference type="SUPFAM" id="SSF52440">
    <property type="entry name" value="PreATP-grasp domain"/>
    <property type="match status" value="2"/>
</dbReference>
<evidence type="ECO:0000256" key="2">
    <source>
        <dbReference type="ARBA" id="ARBA00005077"/>
    </source>
</evidence>
<dbReference type="PROSITE" id="PS00866">
    <property type="entry name" value="CPSASE_1"/>
    <property type="match status" value="2"/>
</dbReference>
<dbReference type="InterPro" id="IPR013815">
    <property type="entry name" value="ATP_grasp_subdomain_1"/>
</dbReference>
<dbReference type="Pfam" id="PF25596">
    <property type="entry name" value="CPSase_L_D1"/>
    <property type="match status" value="2"/>
</dbReference>
<evidence type="ECO:0000256" key="12">
    <source>
        <dbReference type="ARBA" id="ARBA00022975"/>
    </source>
</evidence>
<dbReference type="GO" id="GO:0044205">
    <property type="term" value="P:'de novo' UMP biosynthetic process"/>
    <property type="evidence" value="ECO:0007669"/>
    <property type="project" value="UniProtKB-UniRule"/>
</dbReference>
<comment type="cofactor">
    <cofactor evidence="17">
        <name>Mg(2+)</name>
        <dbReference type="ChEBI" id="CHEBI:18420"/>
    </cofactor>
    <cofactor evidence="17">
        <name>Mn(2+)</name>
        <dbReference type="ChEBI" id="CHEBI:29035"/>
    </cofactor>
    <text evidence="17">Binds 4 Mg(2+) or Mn(2+) ions per subunit.</text>
</comment>
<name>A0A9Q9F1Y5_9STAP</name>
<evidence type="ECO:0000256" key="6">
    <source>
        <dbReference type="ARBA" id="ARBA00022605"/>
    </source>
</evidence>
<feature type="binding site" evidence="17">
    <location>
        <position position="778"/>
    </location>
    <ligand>
        <name>ATP</name>
        <dbReference type="ChEBI" id="CHEBI:30616"/>
        <label>2</label>
    </ligand>
</feature>
<comment type="pathway">
    <text evidence="17">Pyrimidine metabolism; UMP biosynthesis via de novo pathway; (S)-dihydroorotate from bicarbonate: step 1/3.</text>
</comment>
<dbReference type="SMART" id="SM01209">
    <property type="entry name" value="GARS_A"/>
    <property type="match status" value="1"/>
</dbReference>
<feature type="binding site" evidence="17">
    <location>
        <position position="832"/>
    </location>
    <ligand>
        <name>Mn(2+)</name>
        <dbReference type="ChEBI" id="CHEBI:29035"/>
        <label>4</label>
    </ligand>
</feature>
<dbReference type="EMBL" id="CP073809">
    <property type="protein sequence ID" value="UTH14593.1"/>
    <property type="molecule type" value="Genomic_DNA"/>
</dbReference>
<evidence type="ECO:0000256" key="16">
    <source>
        <dbReference type="ARBA" id="ARBA00060037"/>
    </source>
</evidence>
<evidence type="ECO:0000256" key="9">
    <source>
        <dbReference type="ARBA" id="ARBA00022741"/>
    </source>
</evidence>
<dbReference type="InterPro" id="IPR033937">
    <property type="entry name" value="MGS_CPS_CarB"/>
</dbReference>
<feature type="binding site" evidence="17">
    <location>
        <position position="210"/>
    </location>
    <ligand>
        <name>ATP</name>
        <dbReference type="ChEBI" id="CHEBI:30616"/>
        <label>1</label>
    </ligand>
</feature>
<feature type="binding site" evidence="17">
    <location>
        <position position="820"/>
    </location>
    <ligand>
        <name>Mg(2+)</name>
        <dbReference type="ChEBI" id="CHEBI:18420"/>
        <label>3</label>
    </ligand>
</feature>
<keyword evidence="9 17" id="KW-0547">Nucleotide-binding</keyword>
<dbReference type="InterPro" id="IPR011607">
    <property type="entry name" value="MGS-like_dom"/>
</dbReference>
<evidence type="ECO:0000256" key="5">
    <source>
        <dbReference type="ARBA" id="ARBA00022598"/>
    </source>
</evidence>
<dbReference type="InterPro" id="IPR005483">
    <property type="entry name" value="CPSase_dom"/>
</dbReference>
<dbReference type="Gene3D" id="1.10.1030.10">
    <property type="entry name" value="Carbamoyl-phosphate synthetase, large subunit oligomerisation domain"/>
    <property type="match status" value="1"/>
</dbReference>
<keyword evidence="22" id="KW-1185">Reference proteome</keyword>
<feature type="binding site" evidence="17">
    <location>
        <position position="707"/>
    </location>
    <ligand>
        <name>ATP</name>
        <dbReference type="ChEBI" id="CHEBI:30616"/>
        <label>2</label>
    </ligand>
</feature>
<evidence type="ECO:0000256" key="13">
    <source>
        <dbReference type="ARBA" id="ARBA00023211"/>
    </source>
</evidence>
<feature type="binding site" evidence="17">
    <location>
        <position position="298"/>
    </location>
    <ligand>
        <name>ATP</name>
        <dbReference type="ChEBI" id="CHEBI:30616"/>
        <label>1</label>
    </ligand>
</feature>
<feature type="domain" description="ATP-grasp" evidence="18">
    <location>
        <begin position="671"/>
        <end position="861"/>
    </location>
</feature>
<gene>
    <name evidence="17 21" type="primary">carB</name>
    <name evidence="20" type="ORF">ERX35_002270</name>
    <name evidence="21" type="ORF">KFV11_04330</name>
</gene>
<evidence type="ECO:0000313" key="20">
    <source>
        <dbReference type="EMBL" id="KAA1042727.1"/>
    </source>
</evidence>
<feature type="binding site" evidence="17">
    <location>
        <position position="748"/>
    </location>
    <ligand>
        <name>ATP</name>
        <dbReference type="ChEBI" id="CHEBI:30616"/>
        <label>2</label>
    </ligand>
</feature>
<dbReference type="FunFam" id="3.30.470.20:FF:000001">
    <property type="entry name" value="Carbamoyl-phosphate synthase large chain"/>
    <property type="match status" value="1"/>
</dbReference>
<dbReference type="KEGG" id="mequ:KFV11_04330"/>
<dbReference type="SMART" id="SM01096">
    <property type="entry name" value="CPSase_L_D3"/>
    <property type="match status" value="1"/>
</dbReference>
<feature type="binding site" evidence="17">
    <location>
        <position position="834"/>
    </location>
    <ligand>
        <name>Mg(2+)</name>
        <dbReference type="ChEBI" id="CHEBI:18420"/>
        <label>4</label>
    </ligand>
</feature>
<dbReference type="InterPro" id="IPR005480">
    <property type="entry name" value="CPSase_lsu_oligo"/>
</dbReference>
<feature type="binding site" evidence="17">
    <location>
        <position position="169"/>
    </location>
    <ligand>
        <name>ATP</name>
        <dbReference type="ChEBI" id="CHEBI:30616"/>
        <label>1</label>
    </ligand>
</feature>
<dbReference type="SUPFAM" id="SSF52335">
    <property type="entry name" value="Methylglyoxal synthase-like"/>
    <property type="match status" value="1"/>
</dbReference>
<dbReference type="Gene3D" id="3.40.50.20">
    <property type="match status" value="2"/>
</dbReference>
<feature type="binding site" evidence="17">
    <location>
        <position position="284"/>
    </location>
    <ligand>
        <name>Mn(2+)</name>
        <dbReference type="ChEBI" id="CHEBI:29035"/>
        <label>1</label>
    </ligand>
</feature>
<evidence type="ECO:0000313" key="22">
    <source>
        <dbReference type="Proteomes" id="UP000295735"/>
    </source>
</evidence>
<dbReference type="PANTHER" id="PTHR11405">
    <property type="entry name" value="CARBAMOYLTRANSFERASE FAMILY MEMBER"/>
    <property type="match status" value="1"/>
</dbReference>
<feature type="domain" description="MGS-like" evidence="19">
    <location>
        <begin position="930"/>
        <end position="1057"/>
    </location>
</feature>
<dbReference type="Proteomes" id="UP001057381">
    <property type="component" value="Chromosome"/>
</dbReference>
<dbReference type="NCBIfam" id="NF003671">
    <property type="entry name" value="PRK05294.1"/>
    <property type="match status" value="1"/>
</dbReference>
<dbReference type="Gene3D" id="3.40.50.1380">
    <property type="entry name" value="Methylglyoxal synthase-like domain"/>
    <property type="match status" value="1"/>
</dbReference>
<dbReference type="GO" id="GO:0005737">
    <property type="term" value="C:cytoplasm"/>
    <property type="evidence" value="ECO:0007669"/>
    <property type="project" value="TreeGrafter"/>
</dbReference>
<reference evidence="20 22" key="1">
    <citation type="submission" date="2019-09" db="EMBL/GenBank/DDBJ databases">
        <authorList>
            <person name="Mazhar S."/>
            <person name="Altermann E."/>
            <person name="Hill C."/>
            <person name="Mcauliffe O."/>
        </authorList>
    </citation>
    <scope>NUCLEOTIDE SEQUENCE [LARGE SCALE GENOMIC DNA]</scope>
    <source>
        <strain evidence="20 22">ATCC 51831</strain>
    </source>
</reference>
<dbReference type="FunFam" id="3.30.1490.20:FF:000001">
    <property type="entry name" value="Carbamoyl-phosphate synthase large chain"/>
    <property type="match status" value="1"/>
</dbReference>
<dbReference type="Pfam" id="PF02142">
    <property type="entry name" value="MGS"/>
    <property type="match status" value="1"/>
</dbReference>
<dbReference type="Gene3D" id="3.30.1490.20">
    <property type="entry name" value="ATP-grasp fold, A domain"/>
    <property type="match status" value="1"/>
</dbReference>
<feature type="binding site" evidence="17">
    <location>
        <position position="298"/>
    </location>
    <ligand>
        <name>Mg(2+)</name>
        <dbReference type="ChEBI" id="CHEBI:18420"/>
        <label>2</label>
    </ligand>
</feature>
<feature type="binding site" evidence="17">
    <location>
        <position position="298"/>
    </location>
    <ligand>
        <name>Mg(2+)</name>
        <dbReference type="ChEBI" id="CHEBI:18420"/>
        <label>1</label>
    </ligand>
</feature>
<feature type="binding site" evidence="17">
    <location>
        <position position="832"/>
    </location>
    <ligand>
        <name>Mg(2+)</name>
        <dbReference type="ChEBI" id="CHEBI:18420"/>
        <label>3</label>
    </ligand>
</feature>
<evidence type="ECO:0000256" key="3">
    <source>
        <dbReference type="ARBA" id="ARBA00009799"/>
    </source>
</evidence>
<sequence>MPKRDDINTILVIGSGPIIIGQAAEFDYAGTQACLALREEGYRVILVNSNPATIMTDTEIADKVYIEPLTLDFVARIIRKEQPDALLPTLGGQTGLNMAVQLHEAGILEENNVTLLGTKLSSIEQAEDRDLFRSLMNELGEPVPESDIVNDVQGAVNFANAIGYPVIVRPAFTMGGTGGGICHHEKELIEIVTNGLKYSPVTQCLIEKSIAGFKEIEYEVMRDSNDNAIVVCNMENIDPVGIHTGDSIVVAPSQTLSDREYHMLRDVSLKIIRALKIEGGCNVQLALDPHSFNYYIIEVNPRVSRSSALASKATGYPIAKLAAKIAVGLTLDEMLNPVTGTSYAAFEPALDYVVSKIPRFPFDKFEKGERVLGTQMKATGEVMAIGRTYEESLLKAIRSLEYGVHHLGLPNGEQFDLDFIEARIKAQDDERLFFIGEALRRGVTPEQIHELTKIDLFFLNKMQHIIDIEHDLKEHPGDIDRLIWAKKYGFSDRVIAHRWQMTERDVYNLRHQHHILPVYKMVDTCASEFESSTPYFYGTYETENESIVSDKKKIVVLGSGPIRIGQGVEFDYATVHAVWAIREMGYEAIIINNNPETVSTDFSISDKLYFEPLTEEDVMNIINLEQPEGVVVQFGGQTAINLAEKLSKYGVQVLGTSLENLDRAEDRKEFEALMQTISIPQPLGKTATSVEEAVANADFIGYPVLVRPSYVLGGRAMEIVYDKQELTNYMTQAVKASPEHPVLIDRYLTGKEIEVDAICDGETVVIPGIMEHIERAGVHSGDSIAVYPPQSLTEEQIEVLADYTTRLAHGLEIVGLLNIQFVIADNEVYVLEVNPRSSRTVPFLSKITEVPMANLAMKAILGEKLTTKGYSEGLIPFKEGVFVKAPVFSFSKLKNVDITLGPEMKSTGEVMGKDMTLEKALYKGLVASGLQVKDHGTALITVADKDKEEALELAKRLHSVGYRMMATTGTAAVLKAHNIPVVEVSKIGQELNLLDVIKDGHVQIVINTMTKGKLFERDGFQIRRESVDNGVPCLTSLDTARALIGVIESMTFSMNQM</sequence>
<feature type="domain" description="ATP-grasp" evidence="18">
    <location>
        <begin position="133"/>
        <end position="327"/>
    </location>
</feature>
<dbReference type="SUPFAM" id="SSF48108">
    <property type="entry name" value="Carbamoyl phosphate synthetase, large subunit connection domain"/>
    <property type="match status" value="1"/>
</dbReference>
<feature type="binding site" evidence="17">
    <location>
        <position position="832"/>
    </location>
    <ligand>
        <name>Mn(2+)</name>
        <dbReference type="ChEBI" id="CHEBI:29035"/>
        <label>3</label>
    </ligand>
</feature>
<feature type="binding site" evidence="17">
    <location>
        <position position="242"/>
    </location>
    <ligand>
        <name>ATP</name>
        <dbReference type="ChEBI" id="CHEBI:30616"/>
        <label>1</label>
    </ligand>
</feature>
<dbReference type="InterPro" id="IPR058047">
    <property type="entry name" value="CPSase_preATP-grasp"/>
</dbReference>
<accession>A0A9Q9F1Y5</accession>
<comment type="caution">
    <text evidence="17">Lacks conserved residue(s) required for the propagation of feature annotation.</text>
</comment>
<feature type="binding site" evidence="17">
    <location>
        <position position="208"/>
    </location>
    <ligand>
        <name>ATP</name>
        <dbReference type="ChEBI" id="CHEBI:30616"/>
        <label>1</label>
    </ligand>
</feature>
<dbReference type="EMBL" id="SCWC02000001">
    <property type="protein sequence ID" value="KAA1042727.1"/>
    <property type="molecule type" value="Genomic_DNA"/>
</dbReference>
<feature type="binding site" evidence="17">
    <location>
        <position position="780"/>
    </location>
    <ligand>
        <name>ATP</name>
        <dbReference type="ChEBI" id="CHEBI:30616"/>
        <label>2</label>
    </ligand>
</feature>
<feature type="region of interest" description="Allosteric domain" evidence="17">
    <location>
        <begin position="930"/>
        <end position="1057"/>
    </location>
</feature>
<comment type="cofactor">
    <cofactor evidence="1">
        <name>Mn(2+)</name>
        <dbReference type="ChEBI" id="CHEBI:29035"/>
    </cofactor>
</comment>
<feature type="region of interest" description="Carbamoyl phosphate synthetic domain" evidence="17">
    <location>
        <begin position="547"/>
        <end position="929"/>
    </location>
</feature>